<feature type="chain" id="PRO_5005545408" evidence="1">
    <location>
        <begin position="18"/>
        <end position="149"/>
    </location>
</feature>
<dbReference type="EMBL" id="LGST01000022">
    <property type="protein sequence ID" value="KND99622.1"/>
    <property type="molecule type" value="Genomic_DNA"/>
</dbReference>
<dbReference type="VEuPathDB" id="FungiDB:QG37_03413"/>
<evidence type="ECO:0000256" key="1">
    <source>
        <dbReference type="SAM" id="SignalP"/>
    </source>
</evidence>
<dbReference type="VEuPathDB" id="FungiDB:CJI96_0000019"/>
<reference evidence="3" key="1">
    <citation type="journal article" date="2015" name="BMC Genomics">
        <title>Draft genome of a commonly misdiagnosed multidrug resistant pathogen Candida auris.</title>
        <authorList>
            <person name="Chatterjee S."/>
            <person name="Alampalli S.V."/>
            <person name="Nageshan R.K."/>
            <person name="Chettiar S.T."/>
            <person name="Joshi S."/>
            <person name="Tatu U.S."/>
        </authorList>
    </citation>
    <scope>NUCLEOTIDE SEQUENCE [LARGE SCALE GENOMIC DNA]</scope>
    <source>
        <strain evidence="3">6684</strain>
    </source>
</reference>
<dbReference type="VEuPathDB" id="FungiDB:CJI97_001759"/>
<evidence type="ECO:0000313" key="3">
    <source>
        <dbReference type="Proteomes" id="UP000037122"/>
    </source>
</evidence>
<gene>
    <name evidence="2" type="ORF">QG37_03413</name>
</gene>
<dbReference type="AlphaFoldDB" id="A0A0L0NZM8"/>
<comment type="caution">
    <text evidence="2">The sequence shown here is derived from an EMBL/GenBank/DDBJ whole genome shotgun (WGS) entry which is preliminary data.</text>
</comment>
<evidence type="ECO:0000313" key="2">
    <source>
        <dbReference type="EMBL" id="KND99622.1"/>
    </source>
</evidence>
<protein>
    <submittedName>
        <fullName evidence="2">Uncharacterized protein</fullName>
    </submittedName>
</protein>
<keyword evidence="1" id="KW-0732">Signal</keyword>
<dbReference type="VEuPathDB" id="FungiDB:CJJ07_000152"/>
<organism evidence="2 3">
    <name type="scientific">Candidozyma auris</name>
    <name type="common">Yeast</name>
    <name type="synonym">Candida auris</name>
    <dbReference type="NCBI Taxonomy" id="498019"/>
    <lineage>
        <taxon>Eukaryota</taxon>
        <taxon>Fungi</taxon>
        <taxon>Dikarya</taxon>
        <taxon>Ascomycota</taxon>
        <taxon>Saccharomycotina</taxon>
        <taxon>Pichiomycetes</taxon>
        <taxon>Metschnikowiaceae</taxon>
        <taxon>Candidozyma</taxon>
    </lineage>
</organism>
<dbReference type="VEuPathDB" id="FungiDB:B9J08_001551"/>
<feature type="signal peptide" evidence="1">
    <location>
        <begin position="1"/>
        <end position="17"/>
    </location>
</feature>
<dbReference type="Proteomes" id="UP000037122">
    <property type="component" value="Unassembled WGS sequence"/>
</dbReference>
<accession>A0A0L0NZM8</accession>
<dbReference type="VEuPathDB" id="FungiDB:CJJ09_001937"/>
<name>A0A0L0NZM8_CANAR</name>
<proteinExistence type="predicted"/>
<sequence>MKLSIVPVAGLAAVAAAADTSLTVTKVVTANGATYTKTRTEKYTGQATTTPTSGTYTTTIVIEGEDATYTKTATETYGLESVSTTHLTVKQDSATYTKTLSTAVPNSSAISSAKSVALTHTESSSSTGGAGHVAAVGGVAAAAAAVMLL</sequence>